<organism evidence="2 3">
    <name type="scientific">Hydrogeniiclostridium mannosilyticum</name>
    <dbReference type="NCBI Taxonomy" id="2764322"/>
    <lineage>
        <taxon>Bacteria</taxon>
        <taxon>Bacillati</taxon>
        <taxon>Bacillota</taxon>
        <taxon>Clostridia</taxon>
        <taxon>Eubacteriales</taxon>
        <taxon>Acutalibacteraceae</taxon>
        <taxon>Hydrogeniiclostridium</taxon>
    </lineage>
</organism>
<dbReference type="EMBL" id="QLYR01000010">
    <property type="protein sequence ID" value="RAQ22633.1"/>
    <property type="molecule type" value="Genomic_DNA"/>
</dbReference>
<reference evidence="2 3" key="1">
    <citation type="submission" date="2018-06" db="EMBL/GenBank/DDBJ databases">
        <title>Noncontiguous genome sequence of Ruminococcaceae bacterium ASD2818.</title>
        <authorList>
            <person name="Chaplin A.V."/>
            <person name="Sokolova S.R."/>
            <person name="Kochetkova T.O."/>
            <person name="Goltsov A.Y."/>
            <person name="Trofimov D.Y."/>
            <person name="Efimov B.A."/>
        </authorList>
    </citation>
    <scope>NUCLEOTIDE SEQUENCE [LARGE SCALE GENOMIC DNA]</scope>
    <source>
        <strain evidence="2 3">ASD2818</strain>
    </source>
</reference>
<dbReference type="InterPro" id="IPR010982">
    <property type="entry name" value="Lambda_DNA-bd_dom_sf"/>
</dbReference>
<dbReference type="SUPFAM" id="SSF47413">
    <property type="entry name" value="lambda repressor-like DNA-binding domains"/>
    <property type="match status" value="1"/>
</dbReference>
<evidence type="ECO:0000259" key="1">
    <source>
        <dbReference type="PROSITE" id="PS50943"/>
    </source>
</evidence>
<evidence type="ECO:0000313" key="3">
    <source>
        <dbReference type="Proteomes" id="UP000249377"/>
    </source>
</evidence>
<dbReference type="Pfam" id="PF07022">
    <property type="entry name" value="Phage_CI_repr"/>
    <property type="match status" value="1"/>
</dbReference>
<protein>
    <recommendedName>
        <fullName evidence="1">HTH cro/C1-type domain-containing protein</fullName>
    </recommendedName>
</protein>
<name>A0A328UDX7_9FIRM</name>
<dbReference type="GO" id="GO:0003677">
    <property type="term" value="F:DNA binding"/>
    <property type="evidence" value="ECO:0007669"/>
    <property type="project" value="InterPro"/>
</dbReference>
<dbReference type="InterPro" id="IPR001387">
    <property type="entry name" value="Cro/C1-type_HTH"/>
</dbReference>
<dbReference type="PROSITE" id="PS50943">
    <property type="entry name" value="HTH_CROC1"/>
    <property type="match status" value="1"/>
</dbReference>
<gene>
    <name evidence="2" type="ORF">DPQ25_11755</name>
</gene>
<feature type="domain" description="HTH cro/C1-type" evidence="1">
    <location>
        <begin position="32"/>
        <end position="74"/>
    </location>
</feature>
<keyword evidence="3" id="KW-1185">Reference proteome</keyword>
<evidence type="ECO:0000313" key="2">
    <source>
        <dbReference type="EMBL" id="RAQ22633.1"/>
    </source>
</evidence>
<accession>A0A328UDX7</accession>
<sequence>MICMHAQKRGYFMDEVLERIVKCIGPRHGAKKELAEYLNIHPNVITNWLNGRNKSYRKYLPQIAYYYNTSIDYLQFGNERKEEPTADSSELDKELKGIDFALYGEVKELTDGQKQDVLDFIRFKKAQDQNRGK</sequence>
<dbReference type="Proteomes" id="UP000249377">
    <property type="component" value="Unassembled WGS sequence"/>
</dbReference>
<dbReference type="CDD" id="cd00093">
    <property type="entry name" value="HTH_XRE"/>
    <property type="match status" value="1"/>
</dbReference>
<dbReference type="Gene3D" id="1.10.260.40">
    <property type="entry name" value="lambda repressor-like DNA-binding domains"/>
    <property type="match status" value="1"/>
</dbReference>
<comment type="caution">
    <text evidence="2">The sequence shown here is derived from an EMBL/GenBank/DDBJ whole genome shotgun (WGS) entry which is preliminary data.</text>
</comment>
<proteinExistence type="predicted"/>
<dbReference type="InterPro" id="IPR010744">
    <property type="entry name" value="Phage_CI_N"/>
</dbReference>
<dbReference type="GO" id="GO:0045892">
    <property type="term" value="P:negative regulation of DNA-templated transcription"/>
    <property type="evidence" value="ECO:0007669"/>
    <property type="project" value="InterPro"/>
</dbReference>
<dbReference type="AlphaFoldDB" id="A0A328UDX7"/>